<dbReference type="InterPro" id="IPR036388">
    <property type="entry name" value="WH-like_DNA-bd_sf"/>
</dbReference>
<dbReference type="PANTHER" id="PTHR43252:SF7">
    <property type="entry name" value="TRANSCRIPTIONAL REGULATOR YQJI"/>
    <property type="match status" value="1"/>
</dbReference>
<dbReference type="InterPro" id="IPR005149">
    <property type="entry name" value="Tscrpt_reg_PadR_N"/>
</dbReference>
<name>A0A3P4B1V4_9BURK</name>
<dbReference type="Proteomes" id="UP000277294">
    <property type="component" value="Unassembled WGS sequence"/>
</dbReference>
<organism evidence="2 3">
    <name type="scientific">Pigmentiphaga humi</name>
    <dbReference type="NCBI Taxonomy" id="2478468"/>
    <lineage>
        <taxon>Bacteria</taxon>
        <taxon>Pseudomonadati</taxon>
        <taxon>Pseudomonadota</taxon>
        <taxon>Betaproteobacteria</taxon>
        <taxon>Burkholderiales</taxon>
        <taxon>Alcaligenaceae</taxon>
        <taxon>Pigmentiphaga</taxon>
    </lineage>
</organism>
<feature type="domain" description="Transcription regulator PadR N-terminal" evidence="1">
    <location>
        <begin position="16"/>
        <end position="84"/>
    </location>
</feature>
<evidence type="ECO:0000313" key="2">
    <source>
        <dbReference type="EMBL" id="VCU70263.1"/>
    </source>
</evidence>
<evidence type="ECO:0000313" key="3">
    <source>
        <dbReference type="Proteomes" id="UP000277294"/>
    </source>
</evidence>
<dbReference type="Pfam" id="PF03551">
    <property type="entry name" value="PadR"/>
    <property type="match status" value="1"/>
</dbReference>
<accession>A0A3P4B1V4</accession>
<dbReference type="Gene3D" id="1.10.10.10">
    <property type="entry name" value="Winged helix-like DNA-binding domain superfamily/Winged helix DNA-binding domain"/>
    <property type="match status" value="1"/>
</dbReference>
<gene>
    <name evidence="2" type="primary">yqjI</name>
    <name evidence="2" type="ORF">PIGHUM_02330</name>
</gene>
<dbReference type="InterPro" id="IPR036390">
    <property type="entry name" value="WH_DNA-bd_sf"/>
</dbReference>
<proteinExistence type="predicted"/>
<evidence type="ECO:0000259" key="1">
    <source>
        <dbReference type="Pfam" id="PF03551"/>
    </source>
</evidence>
<protein>
    <submittedName>
        <fullName evidence="2">Transcriptional regulator YqjI</fullName>
    </submittedName>
</protein>
<dbReference type="AlphaFoldDB" id="A0A3P4B1V4"/>
<dbReference type="PANTHER" id="PTHR43252">
    <property type="entry name" value="TRANSCRIPTIONAL REGULATOR YQJI"/>
    <property type="match status" value="1"/>
</dbReference>
<dbReference type="SUPFAM" id="SSF46785">
    <property type="entry name" value="Winged helix' DNA-binding domain"/>
    <property type="match status" value="1"/>
</dbReference>
<dbReference type="EMBL" id="UWPJ01000018">
    <property type="protein sequence ID" value="VCU70263.1"/>
    <property type="molecule type" value="Genomic_DNA"/>
</dbReference>
<sequence>MRSGRKLAAEDLQLILLALLEEQPRHGYELIKCLSERSSGFYSPSSGMVYPALAYLEDVGLATVSVEGAKKRYRLTGEGSAHLASRRGQAARILDDLERVGARMAQVRRVFEGEDRLDSIAPGTPEDLMLARYALKQALHQAGACEGGEAVRIAAILRRATAEILGASSARPATDSGNENGKKD</sequence>
<keyword evidence="3" id="KW-1185">Reference proteome</keyword>
<reference evidence="2 3" key="1">
    <citation type="submission" date="2018-10" db="EMBL/GenBank/DDBJ databases">
        <authorList>
            <person name="Criscuolo A."/>
        </authorList>
    </citation>
    <scope>NUCLEOTIDE SEQUENCE [LARGE SCALE GENOMIC DNA]</scope>
    <source>
        <strain evidence="2">DnA1</strain>
    </source>
</reference>